<gene>
    <name evidence="1" type="ORF">QFC19_007896</name>
</gene>
<accession>A0ACC2V5G3</accession>
<evidence type="ECO:0000313" key="2">
    <source>
        <dbReference type="Proteomes" id="UP001241377"/>
    </source>
</evidence>
<sequence length="662" mass="73934">MSSLQNPFEDSQRLSSDSVTSDFLHQDSSAQQSLLQSEPDGLRTHHDTRARTGAPGRPISNKNLHLSRDTDKPYDSFLEHKIDDDEKTENGSGLSDSSASASQAVTHRRNSSDLEYDSDDPVRLANALSFDGLAGYLDDYGNRYDHVDFDSKGYTNKLSFKGNRLVYFTSAFVSLFVSLFGYEQGVCSGILTFVTFDKYFNSPSSAQIGFIIAILEIGAMISSLMVAKLSDKLGRKRTILIGTFIFMIGGLFQSFASNLFVFAIGRVLSGFGVGILLTMVPSYQCEISPSEERGKLVCGEFTGNISGYALSVWVDYFCYFIQNVGNARKDPHSFAANLLWRLPLFIQVVIAFVLFLGGFFIVESPRWLLDVDMDQQGFHVLCLLYDSSPDRDKPRKEFFMIKNSILHERVTTPKYERSWRHMLRHYKTRVLIACSALGFAQLNGINIISYYAPLVFQEAGFEDSKALLMTGVNALVYLASTIPPWFLVDKWGRKPILISGGALMAVCLFLIALFMFLDKSYTLSLVALLVIIYNASFGYSWGPIGFLIPPEVLPMAIRSKGVSLSTATNWLANYIVGQLTPVLQELIGWAMYLIPAGFCIISAGVVIVFYPETKGIELEDIDKLFADYYGKLGPKMNEYALVGIRDDADDDIDDMDYERTML</sequence>
<keyword evidence="2" id="KW-1185">Reference proteome</keyword>
<dbReference type="EMBL" id="JASBWR010000110">
    <property type="protein sequence ID" value="KAJ9094598.1"/>
    <property type="molecule type" value="Genomic_DNA"/>
</dbReference>
<comment type="caution">
    <text evidence="1">The sequence shown here is derived from an EMBL/GenBank/DDBJ whole genome shotgun (WGS) entry which is preliminary data.</text>
</comment>
<name>A0ACC2V5G3_9TREE</name>
<proteinExistence type="predicted"/>
<evidence type="ECO:0000313" key="1">
    <source>
        <dbReference type="EMBL" id="KAJ9094598.1"/>
    </source>
</evidence>
<protein>
    <submittedName>
        <fullName evidence="1">Uncharacterized protein</fullName>
    </submittedName>
</protein>
<organism evidence="1 2">
    <name type="scientific">Naganishia cerealis</name>
    <dbReference type="NCBI Taxonomy" id="610337"/>
    <lineage>
        <taxon>Eukaryota</taxon>
        <taxon>Fungi</taxon>
        <taxon>Dikarya</taxon>
        <taxon>Basidiomycota</taxon>
        <taxon>Agaricomycotina</taxon>
        <taxon>Tremellomycetes</taxon>
        <taxon>Filobasidiales</taxon>
        <taxon>Filobasidiaceae</taxon>
        <taxon>Naganishia</taxon>
    </lineage>
</organism>
<dbReference type="Proteomes" id="UP001241377">
    <property type="component" value="Unassembled WGS sequence"/>
</dbReference>
<reference evidence="1" key="1">
    <citation type="submission" date="2023-04" db="EMBL/GenBank/DDBJ databases">
        <title>Draft Genome sequencing of Naganishia species isolated from polar environments using Oxford Nanopore Technology.</title>
        <authorList>
            <person name="Leo P."/>
            <person name="Venkateswaran K."/>
        </authorList>
    </citation>
    <scope>NUCLEOTIDE SEQUENCE</scope>
    <source>
        <strain evidence="1">MNA-CCFEE 5261</strain>
    </source>
</reference>